<sequence length="561" mass="61438">MNVGDVVKSVNTKYNNSVIRFIVGHKTADRVKLITEKIITLKCFDAIEASNPDSNRKQYGNNRYSVSNIDQWLNSAAGAGAWYSKRHDYDAPPTNANVWSNYNEYDAEAGFLSNFEQAFRNAILDTTIRVAKNTVTDGGGYEDITRKVYLLSNTEVGLSNENGIAEGSKWDLFNNDNSRKAYPTAEAVSRSEYTSSSLNASSPWYWWLRTPYAGNSSSARSVHTDGTLFNYYAYFGGGGVRPALEVGSGILVSDTPDTDGAYIIQWNQPPTIPTSISHGTPRAGQPLTITTGGSTDPEGDPINYVFERRVDTKPFEQIAITSAKTIQDTVPTSGINYQVRVKAVDSKDAESGYRTGEPVPIVYNTDPVISGTDENLGAHEDPLTYNYTVTDAEAASQTLTVTEKVTNGAETITLRTFTATSGATNTADLSSVWLKLLPGTHTLTITVSDGAGGTAQRVITFSRTVTRIAASRAFTTDSLVTKCFLSIYPSERPLDSTLHCEVSNNPFDAEPVWEDITAKVNRYVHTFENNTVATNYGLAYRFYLTKGNQQIEVSQVTVRFA</sequence>
<evidence type="ECO:0000313" key="2">
    <source>
        <dbReference type="EMBL" id="SHJ78674.1"/>
    </source>
</evidence>
<keyword evidence="3" id="KW-1185">Reference proteome</keyword>
<dbReference type="AlphaFoldDB" id="A0A1M6M5C1"/>
<dbReference type="STRING" id="1121919.SAMN02745975_02876"/>
<name>A0A1M6M5C1_9FIRM</name>
<accession>A0A1M6M5C1</accession>
<dbReference type="EMBL" id="FQZV01000041">
    <property type="protein sequence ID" value="SHJ78674.1"/>
    <property type="molecule type" value="Genomic_DNA"/>
</dbReference>
<protein>
    <recommendedName>
        <fullName evidence="1">DUF6273 domain-containing protein</fullName>
    </recommendedName>
</protein>
<feature type="domain" description="DUF6273" evidence="1">
    <location>
        <begin position="32"/>
        <end position="246"/>
    </location>
</feature>
<reference evidence="3" key="1">
    <citation type="submission" date="2016-11" db="EMBL/GenBank/DDBJ databases">
        <authorList>
            <person name="Varghese N."/>
            <person name="Submissions S."/>
        </authorList>
    </citation>
    <scope>NUCLEOTIDE SEQUENCE [LARGE SCALE GENOMIC DNA]</scope>
    <source>
        <strain evidence="3">DSM 17957</strain>
    </source>
</reference>
<evidence type="ECO:0000313" key="3">
    <source>
        <dbReference type="Proteomes" id="UP000184536"/>
    </source>
</evidence>
<proteinExistence type="predicted"/>
<gene>
    <name evidence="2" type="ORF">SAMN02745975_02876</name>
</gene>
<evidence type="ECO:0000259" key="1">
    <source>
        <dbReference type="Pfam" id="PF19789"/>
    </source>
</evidence>
<dbReference type="InterPro" id="IPR046240">
    <property type="entry name" value="DUF6273"/>
</dbReference>
<dbReference type="Pfam" id="PF19789">
    <property type="entry name" value="DUF6273"/>
    <property type="match status" value="1"/>
</dbReference>
<organism evidence="2 3">
    <name type="scientific">Geosporobacter subterraneus DSM 17957</name>
    <dbReference type="NCBI Taxonomy" id="1121919"/>
    <lineage>
        <taxon>Bacteria</taxon>
        <taxon>Bacillati</taxon>
        <taxon>Bacillota</taxon>
        <taxon>Clostridia</taxon>
        <taxon>Peptostreptococcales</taxon>
        <taxon>Thermotaleaceae</taxon>
        <taxon>Geosporobacter</taxon>
    </lineage>
</organism>
<dbReference type="Proteomes" id="UP000184536">
    <property type="component" value="Unassembled WGS sequence"/>
</dbReference>